<dbReference type="InterPro" id="IPR056826">
    <property type="entry name" value="Agd3_CE"/>
</dbReference>
<dbReference type="Proteomes" id="UP000763557">
    <property type="component" value="Unassembled WGS sequence"/>
</dbReference>
<dbReference type="Pfam" id="PF25116">
    <property type="entry name" value="CBM87_Agd3"/>
    <property type="match status" value="1"/>
</dbReference>
<proteinExistence type="predicted"/>
<dbReference type="InterPro" id="IPR056827">
    <property type="entry name" value="CBM87_Agd3"/>
</dbReference>
<gene>
    <name evidence="3" type="ORF">GC106_68850</name>
</gene>
<protein>
    <recommendedName>
        <fullName evidence="5">Polysaccharide deacetylase</fullName>
    </recommendedName>
</protein>
<evidence type="ECO:0008006" key="5">
    <source>
        <dbReference type="Google" id="ProtNLM"/>
    </source>
</evidence>
<dbReference type="EMBL" id="JAAATY010000029">
    <property type="protein sequence ID" value="NRN69628.1"/>
    <property type="molecule type" value="Genomic_DNA"/>
</dbReference>
<evidence type="ECO:0000313" key="3">
    <source>
        <dbReference type="EMBL" id="NRN69628.1"/>
    </source>
</evidence>
<feature type="domain" description="Agd3 deacetylase" evidence="1">
    <location>
        <begin position="376"/>
        <end position="623"/>
    </location>
</feature>
<evidence type="ECO:0000313" key="4">
    <source>
        <dbReference type="Proteomes" id="UP000763557"/>
    </source>
</evidence>
<evidence type="ECO:0000259" key="2">
    <source>
        <dbReference type="Pfam" id="PF25116"/>
    </source>
</evidence>
<reference evidence="3 4" key="1">
    <citation type="submission" date="2020-01" db="EMBL/GenBank/DDBJ databases">
        <title>Kibdelosporangium persica a novel Actinomycetes from a hot desert in Iran.</title>
        <authorList>
            <person name="Safaei N."/>
            <person name="Zaburannyi N."/>
            <person name="Mueller R."/>
            <person name="Wink J."/>
        </authorList>
    </citation>
    <scope>NUCLEOTIDE SEQUENCE [LARGE SCALE GENOMIC DNA]</scope>
    <source>
        <strain evidence="3 4">4NS15</strain>
    </source>
</reference>
<comment type="caution">
    <text evidence="3">The sequence shown here is derived from an EMBL/GenBank/DDBJ whole genome shotgun (WGS) entry which is preliminary data.</text>
</comment>
<accession>A0ABX2FFT7</accession>
<dbReference type="Pfam" id="PF25115">
    <property type="entry name" value="Agd3_CE"/>
    <property type="match status" value="1"/>
</dbReference>
<evidence type="ECO:0000259" key="1">
    <source>
        <dbReference type="Pfam" id="PF25115"/>
    </source>
</evidence>
<feature type="domain" description="Agd3 CBM87" evidence="2">
    <location>
        <begin position="80"/>
        <end position="182"/>
    </location>
</feature>
<dbReference type="RefSeq" id="WP_173140021.1">
    <property type="nucleotide sequence ID" value="NZ_CBCSGW010000024.1"/>
</dbReference>
<keyword evidence="4" id="KW-1185">Reference proteome</keyword>
<name>A0ABX2FFT7_9PSEU</name>
<sequence length="703" mass="76629">MQSRALTRRLSATVLLGLAVVMVVVTLTSPTAAERDAAAAAARTFTMPPVPPLPRKELVPIRGSAPARPPGPGDGIALRQLIIAVDADDPGLAAWKSILDAVGTPYDVVLARTEPFDASRLVRPDGIGRYQSILLTDAQLPATDDTDNPASVFDSAKWTALWDYEKKFGVRQVALSARPGSVPEDYCLRPGTEQTVDGKAVQATMSQPGAAVFDQLKPDAKLPIANATIQLATLQPGCAAEPLLTMGSNVIGVRSTAPDGRERITLSFETYVEEPILDLLGHGLLRWATKGIFLGEKRHWINVDVDDWFNSTLRVYPDGAEGAYRLTGPEVVGIKNEQDALRAAFPVAKDFTLNLPYNAGKFDPHAPASCGPDVQADELSAYSKCLVDEFRWLNHTYSHPAMHTTSYERNRKEIADNLTAAAEGGIPVPVSILKTPEYSGLGAYRSDPNSRTEEPKDHGLRASNAQLLKAMSDLGVKYIHGDMSHAGQRPECFNCGIYHPLQPDVMVVPDWPTDIEFEAATPEEQTALYNLTYGKNGTDEGHFDRDLTYEEITDREAEIALKNMISGSAYAHTVHQANVHQYAKQRSLTFDWIRVLVQKYSNLYQVPLKNPDWVTLAQYVEGRNAHFDVLKRKEDPVLNRATNEITFSPTGDGLLYITGLATRPATATDQVLSDAAETYGTDSVSRVGISNGSAVTLVAKPRS</sequence>
<organism evidence="3 4">
    <name type="scientific">Kibdelosporangium persicum</name>
    <dbReference type="NCBI Taxonomy" id="2698649"/>
    <lineage>
        <taxon>Bacteria</taxon>
        <taxon>Bacillati</taxon>
        <taxon>Actinomycetota</taxon>
        <taxon>Actinomycetes</taxon>
        <taxon>Pseudonocardiales</taxon>
        <taxon>Pseudonocardiaceae</taxon>
        <taxon>Kibdelosporangium</taxon>
    </lineage>
</organism>